<feature type="chain" id="PRO_5045635857" description="Secreted protein" evidence="1">
    <location>
        <begin position="26"/>
        <end position="71"/>
    </location>
</feature>
<gene>
    <name evidence="2" type="ORF">QR685DRAFT_184548</name>
</gene>
<evidence type="ECO:0000313" key="2">
    <source>
        <dbReference type="EMBL" id="KAL0473750.1"/>
    </source>
</evidence>
<keyword evidence="1" id="KW-0732">Signal</keyword>
<accession>A0ABR3DM64</accession>
<dbReference type="EMBL" id="JAVLET010000002">
    <property type="protein sequence ID" value="KAL0473750.1"/>
    <property type="molecule type" value="Genomic_DNA"/>
</dbReference>
<evidence type="ECO:0000313" key="3">
    <source>
        <dbReference type="Proteomes" id="UP001451303"/>
    </source>
</evidence>
<comment type="caution">
    <text evidence="2">The sequence shown here is derived from an EMBL/GenBank/DDBJ whole genome shotgun (WGS) entry which is preliminary data.</text>
</comment>
<keyword evidence="3" id="KW-1185">Reference proteome</keyword>
<name>A0ABR3DM64_NEUIN</name>
<dbReference type="PROSITE" id="PS51257">
    <property type="entry name" value="PROKAR_LIPOPROTEIN"/>
    <property type="match status" value="1"/>
</dbReference>
<dbReference type="Proteomes" id="UP001451303">
    <property type="component" value="Unassembled WGS sequence"/>
</dbReference>
<reference evidence="2 3" key="1">
    <citation type="submission" date="2023-09" db="EMBL/GenBank/DDBJ databases">
        <title>Multi-omics analysis of a traditional fermented food reveals byproduct-associated fungal strains for waste-to-food upcycling.</title>
        <authorList>
            <consortium name="Lawrence Berkeley National Laboratory"/>
            <person name="Rekdal V.M."/>
            <person name="Villalobos-Escobedo J.M."/>
            <person name="Rodriguez-Valeron N."/>
            <person name="Garcia M.O."/>
            <person name="Vasquez D.P."/>
            <person name="Damayanti I."/>
            <person name="Sorensen P.M."/>
            <person name="Baidoo E.E."/>
            <person name="De Carvalho A.C."/>
            <person name="Riley R."/>
            <person name="Lipzen A."/>
            <person name="He G."/>
            <person name="Yan M."/>
            <person name="Haridas S."/>
            <person name="Daum C."/>
            <person name="Yoshinaga Y."/>
            <person name="Ng V."/>
            <person name="Grigoriev I.V."/>
            <person name="Munk R."/>
            <person name="Nuraida L."/>
            <person name="Wijaya C.H."/>
            <person name="Morales P.-C."/>
            <person name="Keasling J.D."/>
        </authorList>
    </citation>
    <scope>NUCLEOTIDE SEQUENCE [LARGE SCALE GENOMIC DNA]</scope>
    <source>
        <strain evidence="2 3">FGSC 2613</strain>
    </source>
</reference>
<evidence type="ECO:0000256" key="1">
    <source>
        <dbReference type="SAM" id="SignalP"/>
    </source>
</evidence>
<proteinExistence type="predicted"/>
<feature type="signal peptide" evidence="1">
    <location>
        <begin position="1"/>
        <end position="25"/>
    </location>
</feature>
<organism evidence="2 3">
    <name type="scientific">Neurospora intermedia</name>
    <dbReference type="NCBI Taxonomy" id="5142"/>
    <lineage>
        <taxon>Eukaryota</taxon>
        <taxon>Fungi</taxon>
        <taxon>Dikarya</taxon>
        <taxon>Ascomycota</taxon>
        <taxon>Pezizomycotina</taxon>
        <taxon>Sordariomycetes</taxon>
        <taxon>Sordariomycetidae</taxon>
        <taxon>Sordariales</taxon>
        <taxon>Sordariaceae</taxon>
        <taxon>Neurospora</taxon>
    </lineage>
</organism>
<sequence length="71" mass="7931">MCIARATRHGLVDCVFVCFIPFLLGCSVGYQRRHEVSVTQDIGTNSDFPIFCCFFFFSFRGSMYGARGSSA</sequence>
<evidence type="ECO:0008006" key="4">
    <source>
        <dbReference type="Google" id="ProtNLM"/>
    </source>
</evidence>
<protein>
    <recommendedName>
        <fullName evidence="4">Secreted protein</fullName>
    </recommendedName>
</protein>